<dbReference type="InterPro" id="IPR051121">
    <property type="entry name" value="FAH"/>
</dbReference>
<comment type="cofactor">
    <cofactor evidence="1">
        <name>Mg(2+)</name>
        <dbReference type="ChEBI" id="CHEBI:18420"/>
    </cofactor>
</comment>
<keyword evidence="5" id="KW-0378">Hydrolase</keyword>
<dbReference type="EMBL" id="RXFT01000019">
    <property type="protein sequence ID" value="RUR71267.1"/>
    <property type="molecule type" value="Genomic_DNA"/>
</dbReference>
<dbReference type="GO" id="GO:0016787">
    <property type="term" value="F:hydrolase activity"/>
    <property type="evidence" value="ECO:0007669"/>
    <property type="project" value="UniProtKB-KW"/>
</dbReference>
<evidence type="ECO:0000259" key="4">
    <source>
        <dbReference type="Pfam" id="PF01557"/>
    </source>
</evidence>
<evidence type="ECO:0000256" key="1">
    <source>
        <dbReference type="ARBA" id="ARBA00001946"/>
    </source>
</evidence>
<gene>
    <name evidence="5" type="ORF">EJP67_29905</name>
</gene>
<name>A0A3S0XK56_9BURK</name>
<dbReference type="PANTHER" id="PTHR42796">
    <property type="entry name" value="FUMARYLACETOACETATE HYDROLASE DOMAIN-CONTAINING PROTEIN 2A-RELATED"/>
    <property type="match status" value="1"/>
</dbReference>
<dbReference type="AlphaFoldDB" id="A0A3S0XK56"/>
<dbReference type="InterPro" id="IPR011234">
    <property type="entry name" value="Fumarylacetoacetase-like_C"/>
</dbReference>
<dbReference type="Pfam" id="PF01557">
    <property type="entry name" value="FAA_hydrolase"/>
    <property type="match status" value="1"/>
</dbReference>
<dbReference type="GO" id="GO:0046872">
    <property type="term" value="F:metal ion binding"/>
    <property type="evidence" value="ECO:0007669"/>
    <property type="project" value="UniProtKB-KW"/>
</dbReference>
<sequence length="288" mass="30745">MKLMSYLSSAGPGFGVVRTDGSVVDAGRRLGPGCGTLKAALEQDRLPEIAQWADSAPSDHDLALLSPLPVIPQPGKIVCVGLNYLAHRIEGEHAPEAKAPAIFLRVPESQVGHGGAIVCPIESDDLDFEAEVAVVIGRRGRRIAVEEALNWVAGISAYNDASVRDWQSAAGQWAPGKNFPCTGAFGPWLVTTDELPLTRSLSLVCRVNGQEMQRSCTDLMIFSVAQLISHISTFCTLEPGDVIVTGTPGGVGMRRSPPVWLCDGDIVEVELEGVGILRNSVRKERLAD</sequence>
<dbReference type="OrthoDB" id="9805307at2"/>
<dbReference type="PANTHER" id="PTHR42796:SF4">
    <property type="entry name" value="FUMARYLACETOACETATE HYDROLASE DOMAIN-CONTAINING PROTEIN 2A"/>
    <property type="match status" value="1"/>
</dbReference>
<comment type="similarity">
    <text evidence="2">Belongs to the FAH family.</text>
</comment>
<dbReference type="RefSeq" id="WP_126025348.1">
    <property type="nucleotide sequence ID" value="NZ_RXFT01000019.1"/>
</dbReference>
<reference evidence="5 6" key="1">
    <citation type="submission" date="2018-12" db="EMBL/GenBank/DDBJ databases">
        <title>The genome sequences of Variovorax guangxiensis DSM 27352.</title>
        <authorList>
            <person name="Gao J."/>
            <person name="Sun J."/>
        </authorList>
    </citation>
    <scope>NUCLEOTIDE SEQUENCE [LARGE SCALE GENOMIC DNA]</scope>
    <source>
        <strain evidence="5 6">DSM 27352</strain>
    </source>
</reference>
<proteinExistence type="inferred from homology"/>
<dbReference type="SUPFAM" id="SSF56529">
    <property type="entry name" value="FAH"/>
    <property type="match status" value="1"/>
</dbReference>
<keyword evidence="3" id="KW-0479">Metal-binding</keyword>
<evidence type="ECO:0000256" key="2">
    <source>
        <dbReference type="ARBA" id="ARBA00010211"/>
    </source>
</evidence>
<organism evidence="5 6">
    <name type="scientific">Variovorax guangxiensis</name>
    <dbReference type="NCBI Taxonomy" id="1775474"/>
    <lineage>
        <taxon>Bacteria</taxon>
        <taxon>Pseudomonadati</taxon>
        <taxon>Pseudomonadota</taxon>
        <taxon>Betaproteobacteria</taxon>
        <taxon>Burkholderiales</taxon>
        <taxon>Comamonadaceae</taxon>
        <taxon>Variovorax</taxon>
    </lineage>
</organism>
<dbReference type="GO" id="GO:0044281">
    <property type="term" value="P:small molecule metabolic process"/>
    <property type="evidence" value="ECO:0007669"/>
    <property type="project" value="UniProtKB-ARBA"/>
</dbReference>
<protein>
    <submittedName>
        <fullName evidence="5">FAA hydrolase family protein</fullName>
    </submittedName>
</protein>
<feature type="domain" description="Fumarylacetoacetase-like C-terminal" evidence="4">
    <location>
        <begin position="76"/>
        <end position="282"/>
    </location>
</feature>
<evidence type="ECO:0000256" key="3">
    <source>
        <dbReference type="ARBA" id="ARBA00022723"/>
    </source>
</evidence>
<accession>A0A3S0XK56</accession>
<dbReference type="Gene3D" id="3.90.850.10">
    <property type="entry name" value="Fumarylacetoacetase-like, C-terminal domain"/>
    <property type="match status" value="1"/>
</dbReference>
<comment type="caution">
    <text evidence="5">The sequence shown here is derived from an EMBL/GenBank/DDBJ whole genome shotgun (WGS) entry which is preliminary data.</text>
</comment>
<dbReference type="InterPro" id="IPR036663">
    <property type="entry name" value="Fumarylacetoacetase_C_sf"/>
</dbReference>
<evidence type="ECO:0000313" key="5">
    <source>
        <dbReference type="EMBL" id="RUR71267.1"/>
    </source>
</evidence>
<evidence type="ECO:0000313" key="6">
    <source>
        <dbReference type="Proteomes" id="UP000281118"/>
    </source>
</evidence>
<dbReference type="Proteomes" id="UP000281118">
    <property type="component" value="Unassembled WGS sequence"/>
</dbReference>